<dbReference type="EMBL" id="LUEZ02000080">
    <property type="protein sequence ID" value="RDB19212.1"/>
    <property type="molecule type" value="Genomic_DNA"/>
</dbReference>
<proteinExistence type="predicted"/>
<keyword evidence="3" id="KW-1185">Reference proteome</keyword>
<name>A0A369JD07_HYPMA</name>
<reference evidence="2" key="1">
    <citation type="submission" date="2018-04" db="EMBL/GenBank/DDBJ databases">
        <title>Whole genome sequencing of Hypsizygus marmoreus.</title>
        <authorList>
            <person name="Choi I.-G."/>
            <person name="Min B."/>
            <person name="Kim J.-G."/>
            <person name="Kim S."/>
            <person name="Oh Y.-L."/>
            <person name="Kong W.-S."/>
            <person name="Park H."/>
            <person name="Jeong J."/>
            <person name="Song E.-S."/>
        </authorList>
    </citation>
    <scope>NUCLEOTIDE SEQUENCE [LARGE SCALE GENOMIC DNA]</scope>
    <source>
        <strain evidence="2">51987-8</strain>
    </source>
</reference>
<gene>
    <name evidence="2" type="ORF">Hypma_013576</name>
</gene>
<sequence>MHSRPLPPSHDDTTRIPAINFPTHASSRHPRSVPLSMQILAPLHATVGTNNTETTISTFQHHHAQMTRLTRDTMIAERTGNREEKTIA</sequence>
<feature type="region of interest" description="Disordered" evidence="1">
    <location>
        <begin position="1"/>
        <end position="30"/>
    </location>
</feature>
<evidence type="ECO:0000313" key="3">
    <source>
        <dbReference type="Proteomes" id="UP000076154"/>
    </source>
</evidence>
<comment type="caution">
    <text evidence="2">The sequence shown here is derived from an EMBL/GenBank/DDBJ whole genome shotgun (WGS) entry which is preliminary data.</text>
</comment>
<organism evidence="2 3">
    <name type="scientific">Hypsizygus marmoreus</name>
    <name type="common">White beech mushroom</name>
    <name type="synonym">Agaricus marmoreus</name>
    <dbReference type="NCBI Taxonomy" id="39966"/>
    <lineage>
        <taxon>Eukaryota</taxon>
        <taxon>Fungi</taxon>
        <taxon>Dikarya</taxon>
        <taxon>Basidiomycota</taxon>
        <taxon>Agaricomycotina</taxon>
        <taxon>Agaricomycetes</taxon>
        <taxon>Agaricomycetidae</taxon>
        <taxon>Agaricales</taxon>
        <taxon>Tricholomatineae</taxon>
        <taxon>Lyophyllaceae</taxon>
        <taxon>Hypsizygus</taxon>
    </lineage>
</organism>
<dbReference type="Proteomes" id="UP000076154">
    <property type="component" value="Unassembled WGS sequence"/>
</dbReference>
<dbReference type="InParanoid" id="A0A369JD07"/>
<evidence type="ECO:0000256" key="1">
    <source>
        <dbReference type="SAM" id="MobiDB-lite"/>
    </source>
</evidence>
<evidence type="ECO:0000313" key="2">
    <source>
        <dbReference type="EMBL" id="RDB19212.1"/>
    </source>
</evidence>
<accession>A0A369JD07</accession>
<protein>
    <submittedName>
        <fullName evidence="2">Uncharacterized protein</fullName>
    </submittedName>
</protein>
<dbReference type="AlphaFoldDB" id="A0A369JD07"/>